<evidence type="ECO:0000256" key="5">
    <source>
        <dbReference type="SAM" id="Phobius"/>
    </source>
</evidence>
<keyword evidence="3 5" id="KW-1133">Transmembrane helix</keyword>
<keyword evidence="8" id="KW-1185">Reference proteome</keyword>
<dbReference type="InterPro" id="IPR011527">
    <property type="entry name" value="ABC1_TM_dom"/>
</dbReference>
<evidence type="ECO:0000313" key="7">
    <source>
        <dbReference type="EMBL" id="KAG1335185.1"/>
    </source>
</evidence>
<organism evidence="7 8">
    <name type="scientific">Cocos nucifera</name>
    <name type="common">Coconut palm</name>
    <dbReference type="NCBI Taxonomy" id="13894"/>
    <lineage>
        <taxon>Eukaryota</taxon>
        <taxon>Viridiplantae</taxon>
        <taxon>Streptophyta</taxon>
        <taxon>Embryophyta</taxon>
        <taxon>Tracheophyta</taxon>
        <taxon>Spermatophyta</taxon>
        <taxon>Magnoliopsida</taxon>
        <taxon>Liliopsida</taxon>
        <taxon>Arecaceae</taxon>
        <taxon>Arecoideae</taxon>
        <taxon>Cocoseae</taxon>
        <taxon>Attaleinae</taxon>
        <taxon>Cocos</taxon>
    </lineage>
</organism>
<feature type="domain" description="ABC transmembrane type-1" evidence="6">
    <location>
        <begin position="63"/>
        <end position="136"/>
    </location>
</feature>
<dbReference type="EMBL" id="CM017874">
    <property type="protein sequence ID" value="KAG1335185.1"/>
    <property type="molecule type" value="Genomic_DNA"/>
</dbReference>
<dbReference type="InterPro" id="IPR050835">
    <property type="entry name" value="ABC_transporter_sub-D"/>
</dbReference>
<feature type="transmembrane region" description="Helical" evidence="5">
    <location>
        <begin position="77"/>
        <end position="99"/>
    </location>
</feature>
<keyword evidence="1" id="KW-0813">Transport</keyword>
<protein>
    <recommendedName>
        <fullName evidence="6">ABC transmembrane type-1 domain-containing protein</fullName>
    </recommendedName>
</protein>
<dbReference type="GO" id="GO:0016020">
    <property type="term" value="C:membrane"/>
    <property type="evidence" value="ECO:0007669"/>
    <property type="project" value="InterPro"/>
</dbReference>
<sequence>MYITYNIEDILDEDVPPRKCYVDVGCCSGCVILHPVDHKSFPLPSSIFLVLGDNVRETRSLGAAVDLISFSNILYGIYLPLFIVLLIYSLGGTAICMFLGKDLVTLNFMPENKESNFHYGLVQVQEDAESIAFYGAPNDAHVL</sequence>
<evidence type="ECO:0000256" key="3">
    <source>
        <dbReference type="ARBA" id="ARBA00022989"/>
    </source>
</evidence>
<dbReference type="PANTHER" id="PTHR11384:SF59">
    <property type="entry name" value="LYSOSOMAL COBALAMIN TRANSPORTER ABCD4"/>
    <property type="match status" value="1"/>
</dbReference>
<dbReference type="Pfam" id="PF06472">
    <property type="entry name" value="ABC_membrane_2"/>
    <property type="match status" value="1"/>
</dbReference>
<dbReference type="GO" id="GO:0140359">
    <property type="term" value="F:ABC-type transporter activity"/>
    <property type="evidence" value="ECO:0007669"/>
    <property type="project" value="InterPro"/>
</dbReference>
<dbReference type="Proteomes" id="UP000797356">
    <property type="component" value="Chromosome 3"/>
</dbReference>
<name>A0A8K0MZ56_COCNU</name>
<proteinExistence type="predicted"/>
<evidence type="ECO:0000256" key="2">
    <source>
        <dbReference type="ARBA" id="ARBA00022692"/>
    </source>
</evidence>
<evidence type="ECO:0000256" key="1">
    <source>
        <dbReference type="ARBA" id="ARBA00022448"/>
    </source>
</evidence>
<comment type="caution">
    <text evidence="7">The sequence shown here is derived from an EMBL/GenBank/DDBJ whole genome shotgun (WGS) entry which is preliminary data.</text>
</comment>
<reference evidence="7" key="1">
    <citation type="journal article" date="2017" name="Gigascience">
        <title>The genome draft of coconut (Cocos nucifera).</title>
        <authorList>
            <person name="Xiao Y."/>
            <person name="Xu P."/>
            <person name="Fan H."/>
            <person name="Baudouin L."/>
            <person name="Xia W."/>
            <person name="Bocs S."/>
            <person name="Xu J."/>
            <person name="Li Q."/>
            <person name="Guo A."/>
            <person name="Zhou L."/>
            <person name="Li J."/>
            <person name="Wu Y."/>
            <person name="Ma Z."/>
            <person name="Armero A."/>
            <person name="Issali A.E."/>
            <person name="Liu N."/>
            <person name="Peng M."/>
            <person name="Yang Y."/>
        </authorList>
    </citation>
    <scope>NUCLEOTIDE SEQUENCE</scope>
    <source>
        <tissue evidence="7">Spear leaf of Hainan Tall coconut</tissue>
    </source>
</reference>
<keyword evidence="4 5" id="KW-0472">Membrane</keyword>
<reference evidence="7" key="2">
    <citation type="submission" date="2019-07" db="EMBL/GenBank/DDBJ databases">
        <authorList>
            <person name="Yang Y."/>
            <person name="Bocs S."/>
            <person name="Baudouin L."/>
        </authorList>
    </citation>
    <scope>NUCLEOTIDE SEQUENCE</scope>
    <source>
        <tissue evidence="7">Spear leaf of Hainan Tall coconut</tissue>
    </source>
</reference>
<evidence type="ECO:0000256" key="4">
    <source>
        <dbReference type="ARBA" id="ARBA00023136"/>
    </source>
</evidence>
<dbReference type="GO" id="GO:0005524">
    <property type="term" value="F:ATP binding"/>
    <property type="evidence" value="ECO:0007669"/>
    <property type="project" value="InterPro"/>
</dbReference>
<dbReference type="PANTHER" id="PTHR11384">
    <property type="entry name" value="ATP-BINDING CASSETTE, SUB-FAMILY D MEMBER"/>
    <property type="match status" value="1"/>
</dbReference>
<accession>A0A8K0MZ56</accession>
<keyword evidence="2 5" id="KW-0812">Transmembrane</keyword>
<dbReference type="AlphaFoldDB" id="A0A8K0MZ56"/>
<evidence type="ECO:0000313" key="8">
    <source>
        <dbReference type="Proteomes" id="UP000797356"/>
    </source>
</evidence>
<evidence type="ECO:0000259" key="6">
    <source>
        <dbReference type="Pfam" id="PF06472"/>
    </source>
</evidence>
<dbReference type="OrthoDB" id="1220249at2759"/>
<gene>
    <name evidence="7" type="ORF">COCNU_03G013040</name>
</gene>